<dbReference type="GO" id="GO:0043410">
    <property type="term" value="P:positive regulation of MAPK cascade"/>
    <property type="evidence" value="ECO:0007669"/>
    <property type="project" value="InterPro"/>
</dbReference>
<evidence type="ECO:0000313" key="6">
    <source>
        <dbReference type="EMBL" id="TFK06570.1"/>
    </source>
</evidence>
<keyword evidence="7" id="KW-1185">Reference proteome</keyword>
<sequence length="119" mass="13047">MEPRGSRLSFRTMGSSRLCRLCLGCSLLFLLAAGQETLGPRAADSRASKSQEEKDLIEALQEVLEKLKTERLPSIEKKLGSVPSCDAGEPCAVRKGARIGRLCSCPRRTACNFYILKCL</sequence>
<dbReference type="GO" id="GO:0008343">
    <property type="term" value="P:adult feeding behavior"/>
    <property type="evidence" value="ECO:0007669"/>
    <property type="project" value="InterPro"/>
</dbReference>
<dbReference type="GO" id="GO:0007186">
    <property type="term" value="P:G protein-coupled receptor signaling pathway"/>
    <property type="evidence" value="ECO:0007669"/>
    <property type="project" value="InterPro"/>
</dbReference>
<dbReference type="Proteomes" id="UP000297703">
    <property type="component" value="Unassembled WGS sequence"/>
</dbReference>
<evidence type="ECO:0000256" key="2">
    <source>
        <dbReference type="ARBA" id="ARBA00005294"/>
    </source>
</evidence>
<keyword evidence="3" id="KW-0964">Secreted</keyword>
<name>A0A4D9EJW3_9SAUR</name>
<accession>A0A4D9EJW3</accession>
<dbReference type="STRING" id="55544.A0A4D9EJW3"/>
<evidence type="ECO:0000256" key="1">
    <source>
        <dbReference type="ARBA" id="ARBA00004613"/>
    </source>
</evidence>
<dbReference type="GO" id="GO:0009267">
    <property type="term" value="P:cellular response to starvation"/>
    <property type="evidence" value="ECO:0007669"/>
    <property type="project" value="InterPro"/>
</dbReference>
<dbReference type="EMBL" id="QXTE01000096">
    <property type="protein sequence ID" value="TFK06570.1"/>
    <property type="molecule type" value="Genomic_DNA"/>
</dbReference>
<dbReference type="AlphaFoldDB" id="A0A4D9EJW3"/>
<dbReference type="InterPro" id="IPR036722">
    <property type="entry name" value="CART_C_sf"/>
</dbReference>
<dbReference type="Gene3D" id="4.10.40.30">
    <property type="entry name" value="CART, C-terminal domain"/>
    <property type="match status" value="1"/>
</dbReference>
<comment type="subcellular location">
    <subcellularLocation>
        <location evidence="1">Secreted</location>
    </subcellularLocation>
</comment>
<evidence type="ECO:0000256" key="4">
    <source>
        <dbReference type="ARBA" id="ARBA00023157"/>
    </source>
</evidence>
<reference evidence="6 7" key="2">
    <citation type="submission" date="2019-04" db="EMBL/GenBank/DDBJ databases">
        <title>The genome sequence of big-headed turtle.</title>
        <authorList>
            <person name="Gong S."/>
        </authorList>
    </citation>
    <scope>NUCLEOTIDE SEQUENCE [LARGE SCALE GENOMIC DNA]</scope>
    <source>
        <strain evidence="6">DO16091913</strain>
        <tissue evidence="6">Muscle</tissue>
    </source>
</reference>
<reference evidence="6 7" key="1">
    <citation type="submission" date="2019-04" db="EMBL/GenBank/DDBJ databases">
        <title>Draft genome of the big-headed turtle Platysternon megacephalum.</title>
        <authorList>
            <person name="Gong S."/>
        </authorList>
    </citation>
    <scope>NUCLEOTIDE SEQUENCE [LARGE SCALE GENOMIC DNA]</scope>
    <source>
        <strain evidence="6">DO16091913</strain>
        <tissue evidence="6">Muscle</tissue>
    </source>
</reference>
<organism evidence="6 7">
    <name type="scientific">Platysternon megacephalum</name>
    <name type="common">big-headed turtle</name>
    <dbReference type="NCBI Taxonomy" id="55544"/>
    <lineage>
        <taxon>Eukaryota</taxon>
        <taxon>Metazoa</taxon>
        <taxon>Chordata</taxon>
        <taxon>Craniata</taxon>
        <taxon>Vertebrata</taxon>
        <taxon>Euteleostomi</taxon>
        <taxon>Archelosauria</taxon>
        <taxon>Testudinata</taxon>
        <taxon>Testudines</taxon>
        <taxon>Cryptodira</taxon>
        <taxon>Durocryptodira</taxon>
        <taxon>Testudinoidea</taxon>
        <taxon>Platysternidae</taxon>
        <taxon>Platysternon</taxon>
    </lineage>
</organism>
<feature type="chain" id="PRO_5020020837" evidence="5">
    <location>
        <begin position="35"/>
        <end position="119"/>
    </location>
</feature>
<evidence type="ECO:0000256" key="5">
    <source>
        <dbReference type="SAM" id="SignalP"/>
    </source>
</evidence>
<dbReference type="GO" id="GO:0032099">
    <property type="term" value="P:negative regulation of appetite"/>
    <property type="evidence" value="ECO:0007669"/>
    <property type="project" value="InterPro"/>
</dbReference>
<dbReference type="OrthoDB" id="9936511at2759"/>
<dbReference type="GO" id="GO:0005184">
    <property type="term" value="F:neuropeptide hormone activity"/>
    <property type="evidence" value="ECO:0007669"/>
    <property type="project" value="InterPro"/>
</dbReference>
<feature type="signal peptide" evidence="5">
    <location>
        <begin position="1"/>
        <end position="34"/>
    </location>
</feature>
<protein>
    <submittedName>
        <fullName evidence="6">Cytochrome c oxidase subunit 6B1</fullName>
    </submittedName>
</protein>
<proteinExistence type="inferred from homology"/>
<evidence type="ECO:0000313" key="7">
    <source>
        <dbReference type="Proteomes" id="UP000297703"/>
    </source>
</evidence>
<dbReference type="Pfam" id="PF06373">
    <property type="entry name" value="CART"/>
    <property type="match status" value="1"/>
</dbReference>
<keyword evidence="5" id="KW-0732">Signal</keyword>
<comment type="similarity">
    <text evidence="2">Belongs to the CART family.</text>
</comment>
<keyword evidence="4" id="KW-1015">Disulfide bond</keyword>
<evidence type="ECO:0000256" key="3">
    <source>
        <dbReference type="ARBA" id="ARBA00022525"/>
    </source>
</evidence>
<dbReference type="InterPro" id="IPR009106">
    <property type="entry name" value="CART"/>
</dbReference>
<dbReference type="SUPFAM" id="SSF64546">
    <property type="entry name" value="Satiety factor CART (cocaine and amphetamine regulated transcript)"/>
    <property type="match status" value="1"/>
</dbReference>
<dbReference type="GO" id="GO:0005615">
    <property type="term" value="C:extracellular space"/>
    <property type="evidence" value="ECO:0007669"/>
    <property type="project" value="InterPro"/>
</dbReference>
<comment type="caution">
    <text evidence="6">The sequence shown here is derived from an EMBL/GenBank/DDBJ whole genome shotgun (WGS) entry which is preliminary data.</text>
</comment>
<dbReference type="CDD" id="cd22741">
    <property type="entry name" value="CART_CTD-like"/>
    <property type="match status" value="1"/>
</dbReference>
<dbReference type="PANTHER" id="PTHR16655">
    <property type="entry name" value="COCAINE AND AMPHETAMINE REGULATED TRANSCRIPT PROTEIN"/>
    <property type="match status" value="1"/>
</dbReference>
<gene>
    <name evidence="6" type="ORF">DR999_PMT10886</name>
</gene>
<dbReference type="PANTHER" id="PTHR16655:SF4">
    <property type="entry name" value="COCAINE- AND AMPHETAMINE-REGULATED TRANSCRIPT PROTEIN"/>
    <property type="match status" value="1"/>
</dbReference>